<dbReference type="EMBL" id="JBJUIK010000011">
    <property type="protein sequence ID" value="KAL3514546.1"/>
    <property type="molecule type" value="Genomic_DNA"/>
</dbReference>
<dbReference type="SUPFAM" id="SSF49503">
    <property type="entry name" value="Cupredoxins"/>
    <property type="match status" value="1"/>
</dbReference>
<dbReference type="PANTHER" id="PTHR34052:SF2">
    <property type="entry name" value="PLASTOCYANIN-LIKE DOMAIN PROTEIN"/>
    <property type="match status" value="1"/>
</dbReference>
<reference evidence="3 4" key="1">
    <citation type="submission" date="2024-11" db="EMBL/GenBank/DDBJ databases">
        <title>A near-complete genome assembly of Cinchona calisaya.</title>
        <authorList>
            <person name="Lian D.C."/>
            <person name="Zhao X.W."/>
            <person name="Wei L."/>
        </authorList>
    </citation>
    <scope>NUCLEOTIDE SEQUENCE [LARGE SCALE GENOMIC DNA]</scope>
    <source>
        <tissue evidence="3">Nenye</tissue>
    </source>
</reference>
<dbReference type="PANTHER" id="PTHR34052">
    <property type="entry name" value="GLYCINE-RICH PROTEIN-LIKE"/>
    <property type="match status" value="1"/>
</dbReference>
<feature type="chain" id="PRO_5044852796" description="Phytocyanin domain-containing protein" evidence="1">
    <location>
        <begin position="26"/>
        <end position="144"/>
    </location>
</feature>
<organism evidence="3 4">
    <name type="scientific">Cinchona calisaya</name>
    <dbReference type="NCBI Taxonomy" id="153742"/>
    <lineage>
        <taxon>Eukaryota</taxon>
        <taxon>Viridiplantae</taxon>
        <taxon>Streptophyta</taxon>
        <taxon>Embryophyta</taxon>
        <taxon>Tracheophyta</taxon>
        <taxon>Spermatophyta</taxon>
        <taxon>Magnoliopsida</taxon>
        <taxon>eudicotyledons</taxon>
        <taxon>Gunneridae</taxon>
        <taxon>Pentapetalae</taxon>
        <taxon>asterids</taxon>
        <taxon>lamiids</taxon>
        <taxon>Gentianales</taxon>
        <taxon>Rubiaceae</taxon>
        <taxon>Cinchonoideae</taxon>
        <taxon>Cinchoneae</taxon>
        <taxon>Cinchona</taxon>
    </lineage>
</organism>
<evidence type="ECO:0000313" key="3">
    <source>
        <dbReference type="EMBL" id="KAL3514546.1"/>
    </source>
</evidence>
<evidence type="ECO:0000259" key="2">
    <source>
        <dbReference type="PROSITE" id="PS51485"/>
    </source>
</evidence>
<dbReference type="PROSITE" id="PS51485">
    <property type="entry name" value="PHYTOCYANIN"/>
    <property type="match status" value="1"/>
</dbReference>
<gene>
    <name evidence="3" type="ORF">ACH5RR_027263</name>
</gene>
<name>A0ABD2Z4X7_9GENT</name>
<keyword evidence="4" id="KW-1185">Reference proteome</keyword>
<dbReference type="Gene3D" id="2.60.40.420">
    <property type="entry name" value="Cupredoxins - blue copper proteins"/>
    <property type="match status" value="1"/>
</dbReference>
<protein>
    <recommendedName>
        <fullName evidence="2">Phytocyanin domain-containing protein</fullName>
    </recommendedName>
</protein>
<dbReference type="InterPro" id="IPR008972">
    <property type="entry name" value="Cupredoxin"/>
</dbReference>
<feature type="signal peptide" evidence="1">
    <location>
        <begin position="1"/>
        <end position="25"/>
    </location>
</feature>
<keyword evidence="1" id="KW-0732">Signal</keyword>
<dbReference type="Proteomes" id="UP001630127">
    <property type="component" value="Unassembled WGS sequence"/>
</dbReference>
<evidence type="ECO:0000256" key="1">
    <source>
        <dbReference type="SAM" id="SignalP"/>
    </source>
</evidence>
<proteinExistence type="predicted"/>
<sequence length="144" mass="16013">MAITFGKGSLLLLLTLVATLAISQAETIIVGGSEGWRYGYDYNDWAAKHGPFYINDTLVFKYPPPSDTVRPHNVYLLPNLYSFLNCDFRGATLLAGPNQGEGYGFSYVLTEVRPNYFASGEGNGDDCKKGMMKFVAIPFYRLYP</sequence>
<comment type="caution">
    <text evidence="3">The sequence shown here is derived from an EMBL/GenBank/DDBJ whole genome shotgun (WGS) entry which is preliminary data.</text>
</comment>
<dbReference type="Pfam" id="PF02298">
    <property type="entry name" value="Cu_bind_like"/>
    <property type="match status" value="1"/>
</dbReference>
<accession>A0ABD2Z4X7</accession>
<dbReference type="AlphaFoldDB" id="A0ABD2Z4X7"/>
<feature type="domain" description="Phytocyanin" evidence="2">
    <location>
        <begin position="26"/>
        <end position="140"/>
    </location>
</feature>
<dbReference type="InterPro" id="IPR003245">
    <property type="entry name" value="Phytocyanin_dom"/>
</dbReference>
<evidence type="ECO:0000313" key="4">
    <source>
        <dbReference type="Proteomes" id="UP001630127"/>
    </source>
</evidence>